<dbReference type="KEGG" id="crq:GCK72_018025"/>
<feature type="transmembrane region" description="Helical" evidence="6">
    <location>
        <begin position="31"/>
        <end position="50"/>
    </location>
</feature>
<dbReference type="Proteomes" id="UP000008281">
    <property type="component" value="Unassembled WGS sequence"/>
</dbReference>
<evidence type="ECO:0000313" key="8">
    <source>
        <dbReference type="Proteomes" id="UP000008281"/>
    </source>
</evidence>
<dbReference type="InParanoid" id="E3LPI6"/>
<dbReference type="FunCoup" id="E3LPI6">
    <property type="interactions" value="68"/>
</dbReference>
<name>E3LPI6_CAERE</name>
<protein>
    <submittedName>
        <fullName evidence="7">CRE-SRE-12 protein</fullName>
    </submittedName>
</protein>
<accession>E3LPI6</accession>
<dbReference type="RefSeq" id="XP_003114365.2">
    <property type="nucleotide sequence ID" value="XM_003114317.2"/>
</dbReference>
<dbReference type="OMA" id="SAKQFHY"/>
<feature type="transmembrane region" description="Helical" evidence="6">
    <location>
        <begin position="259"/>
        <end position="278"/>
    </location>
</feature>
<dbReference type="InterPro" id="IPR004151">
    <property type="entry name" value="7TM_GPCR_serpentine_rcpt_Sre"/>
</dbReference>
<keyword evidence="8" id="KW-1185">Reference proteome</keyword>
<dbReference type="AlphaFoldDB" id="E3LPI6"/>
<keyword evidence="4 6" id="KW-1133">Transmembrane helix</keyword>
<sequence>MLLIHYFNMSHFKHYNYFSTELEVVLYGETVFYILDTLNMMFYIWILFSAKQFHYNFNLVSGAQYIIHFIDNLAIMVMRFHWMLGYTDDFDISSNYVFNWAMTVSIYCIVAAMCALPCSILERCFATLYLKDYETNQRPYISYCLVFLLNLLGVIGALILQNKSYTIYVVTALIVLNIIALSLNIFLRGWNKRKYKECHSSSTVRFSRIGKYSLAKRFQISENIKSLHMLNFIIYYMGFMNVVLVVSVLASSFVTSPESQALCSLILDASIFLYSFALPQIMTCFCQKWKVQTSVFKEKLGYPKSTSIEPLRDTFGSDMREDVSMNRYFDQLKESWENA</sequence>
<dbReference type="InterPro" id="IPR052854">
    <property type="entry name" value="Serpentine_rcpt_epsilon"/>
</dbReference>
<comment type="subcellular location">
    <subcellularLocation>
        <location evidence="1">Membrane</location>
        <topology evidence="1">Multi-pass membrane protein</topology>
    </subcellularLocation>
</comment>
<feature type="transmembrane region" description="Helical" evidence="6">
    <location>
        <begin position="96"/>
        <end position="120"/>
    </location>
</feature>
<dbReference type="PANTHER" id="PTHR47518">
    <property type="entry name" value="SERPENTINE RECEPTOR CLASS EPSILON-13-RELATED"/>
    <property type="match status" value="1"/>
</dbReference>
<dbReference type="GO" id="GO:0016020">
    <property type="term" value="C:membrane"/>
    <property type="evidence" value="ECO:0007669"/>
    <property type="project" value="UniProtKB-SubCell"/>
</dbReference>
<evidence type="ECO:0000256" key="5">
    <source>
        <dbReference type="ARBA" id="ARBA00023136"/>
    </source>
</evidence>
<gene>
    <name evidence="7" type="primary">Cre-sre-12</name>
    <name evidence="7" type="ORF">CRE_27292</name>
</gene>
<reference evidence="7" key="1">
    <citation type="submission" date="2007-07" db="EMBL/GenBank/DDBJ databases">
        <title>PCAP assembly of the Caenorhabditis remanei genome.</title>
        <authorList>
            <consortium name="The Caenorhabditis remanei Sequencing Consortium"/>
            <person name="Wilson R.K."/>
        </authorList>
    </citation>
    <scope>NUCLEOTIDE SEQUENCE [LARGE SCALE GENOMIC DNA]</scope>
    <source>
        <strain evidence="7">PB4641</strain>
    </source>
</reference>
<feature type="transmembrane region" description="Helical" evidence="6">
    <location>
        <begin position="140"/>
        <end position="159"/>
    </location>
</feature>
<comment type="similarity">
    <text evidence="2">Belongs to the nematode receptor-like protein sre family.</text>
</comment>
<evidence type="ECO:0000256" key="3">
    <source>
        <dbReference type="ARBA" id="ARBA00022692"/>
    </source>
</evidence>
<evidence type="ECO:0000256" key="6">
    <source>
        <dbReference type="SAM" id="Phobius"/>
    </source>
</evidence>
<dbReference type="EMBL" id="DS268412">
    <property type="protein sequence ID" value="EFP05703.1"/>
    <property type="molecule type" value="Genomic_DNA"/>
</dbReference>
<dbReference type="Pfam" id="PF03125">
    <property type="entry name" value="Sre"/>
    <property type="match status" value="1"/>
</dbReference>
<feature type="transmembrane region" description="Helical" evidence="6">
    <location>
        <begin position="165"/>
        <end position="187"/>
    </location>
</feature>
<dbReference type="GeneID" id="9812948"/>
<evidence type="ECO:0000256" key="2">
    <source>
        <dbReference type="ARBA" id="ARBA00006803"/>
    </source>
</evidence>
<dbReference type="HOGENOM" id="CLU_043866_1_0_1"/>
<dbReference type="PANTHER" id="PTHR47518:SF11">
    <property type="entry name" value="SERPENTINE RECEPTOR, CLASS E (EPSILON)-RELATED"/>
    <property type="match status" value="1"/>
</dbReference>
<dbReference type="CTD" id="9812948"/>
<feature type="transmembrane region" description="Helical" evidence="6">
    <location>
        <begin position="233"/>
        <end position="253"/>
    </location>
</feature>
<evidence type="ECO:0000256" key="4">
    <source>
        <dbReference type="ARBA" id="ARBA00022989"/>
    </source>
</evidence>
<keyword evidence="3 6" id="KW-0812">Transmembrane</keyword>
<organism evidence="8">
    <name type="scientific">Caenorhabditis remanei</name>
    <name type="common">Caenorhabditis vulgaris</name>
    <dbReference type="NCBI Taxonomy" id="31234"/>
    <lineage>
        <taxon>Eukaryota</taxon>
        <taxon>Metazoa</taxon>
        <taxon>Ecdysozoa</taxon>
        <taxon>Nematoda</taxon>
        <taxon>Chromadorea</taxon>
        <taxon>Rhabditida</taxon>
        <taxon>Rhabditina</taxon>
        <taxon>Rhabditomorpha</taxon>
        <taxon>Rhabditoidea</taxon>
        <taxon>Rhabditidae</taxon>
        <taxon>Peloderinae</taxon>
        <taxon>Caenorhabditis</taxon>
    </lineage>
</organism>
<dbReference type="STRING" id="31234.E3LPI6"/>
<dbReference type="eggNOG" id="ENOG502RVP7">
    <property type="taxonomic scope" value="Eukaryota"/>
</dbReference>
<proteinExistence type="inferred from homology"/>
<dbReference type="GO" id="GO:0007606">
    <property type="term" value="P:sensory perception of chemical stimulus"/>
    <property type="evidence" value="ECO:0007669"/>
    <property type="project" value="InterPro"/>
</dbReference>
<feature type="transmembrane region" description="Helical" evidence="6">
    <location>
        <begin position="62"/>
        <end position="84"/>
    </location>
</feature>
<dbReference type="OrthoDB" id="5823221at2759"/>
<evidence type="ECO:0000313" key="7">
    <source>
        <dbReference type="EMBL" id="EFP05703.1"/>
    </source>
</evidence>
<keyword evidence="5 6" id="KW-0472">Membrane</keyword>
<evidence type="ECO:0000256" key="1">
    <source>
        <dbReference type="ARBA" id="ARBA00004141"/>
    </source>
</evidence>